<name>A0A382C5A6_9ZZZZ</name>
<reference evidence="1" key="1">
    <citation type="submission" date="2018-05" db="EMBL/GenBank/DDBJ databases">
        <authorList>
            <person name="Lanie J.A."/>
            <person name="Ng W.-L."/>
            <person name="Kazmierczak K.M."/>
            <person name="Andrzejewski T.M."/>
            <person name="Davidsen T.M."/>
            <person name="Wayne K.J."/>
            <person name="Tettelin H."/>
            <person name="Glass J.I."/>
            <person name="Rusch D."/>
            <person name="Podicherti R."/>
            <person name="Tsui H.-C.T."/>
            <person name="Winkler M.E."/>
        </authorList>
    </citation>
    <scope>NUCLEOTIDE SEQUENCE</scope>
</reference>
<dbReference type="EMBL" id="UINC01032864">
    <property type="protein sequence ID" value="SVB21220.1"/>
    <property type="molecule type" value="Genomic_DNA"/>
</dbReference>
<protein>
    <submittedName>
        <fullName evidence="1">Uncharacterized protein</fullName>
    </submittedName>
</protein>
<proteinExistence type="predicted"/>
<dbReference type="AlphaFoldDB" id="A0A382C5A6"/>
<gene>
    <name evidence="1" type="ORF">METZ01_LOCUS174074</name>
</gene>
<evidence type="ECO:0000313" key="1">
    <source>
        <dbReference type="EMBL" id="SVB21220.1"/>
    </source>
</evidence>
<sequence length="80" mass="9395">MRQSKSVLKIIEKDSFHCQLPQSAINYVKHFPFLHQQEFPDAPRFLFMRPAVHNYFTPGPAAYSACLPQRKYRHGKTFQA</sequence>
<accession>A0A382C5A6</accession>
<organism evidence="1">
    <name type="scientific">marine metagenome</name>
    <dbReference type="NCBI Taxonomy" id="408172"/>
    <lineage>
        <taxon>unclassified sequences</taxon>
        <taxon>metagenomes</taxon>
        <taxon>ecological metagenomes</taxon>
    </lineage>
</organism>